<comment type="similarity">
    <text evidence="1">Belongs to the glycosyltransferase 28 family.</text>
</comment>
<dbReference type="CDD" id="cd03784">
    <property type="entry name" value="GT1_Gtf-like"/>
    <property type="match status" value="1"/>
</dbReference>
<dbReference type="Gene3D" id="3.40.50.2000">
    <property type="entry name" value="Glycogen Phosphorylase B"/>
    <property type="match status" value="2"/>
</dbReference>
<name>A0ABT0ZLB5_9ACTN</name>
<evidence type="ECO:0000313" key="8">
    <source>
        <dbReference type="EMBL" id="MCN9244372.1"/>
    </source>
</evidence>
<dbReference type="InterPro" id="IPR030953">
    <property type="entry name" value="Glycosyl_450act"/>
</dbReference>
<keyword evidence="2" id="KW-0328">Glycosyltransferase</keyword>
<comment type="caution">
    <text evidence="8">The sequence shown here is derived from an EMBL/GenBank/DDBJ whole genome shotgun (WGS) entry which is preliminary data.</text>
</comment>
<dbReference type="InterPro" id="IPR010610">
    <property type="entry name" value="EryCIII-like_C"/>
</dbReference>
<keyword evidence="9" id="KW-1185">Reference proteome</keyword>
<keyword evidence="3" id="KW-0808">Transferase</keyword>
<evidence type="ECO:0000256" key="2">
    <source>
        <dbReference type="ARBA" id="ARBA00022676"/>
    </source>
</evidence>
<protein>
    <submittedName>
        <fullName evidence="8">Activator-dependent family glycosyltransferase</fullName>
    </submittedName>
</protein>
<dbReference type="InterPro" id="IPR050426">
    <property type="entry name" value="Glycosyltransferase_28"/>
</dbReference>
<evidence type="ECO:0000256" key="3">
    <source>
        <dbReference type="ARBA" id="ARBA00022679"/>
    </source>
</evidence>
<reference evidence="8 9" key="1">
    <citation type="submission" date="2022-05" db="EMBL/GenBank/DDBJ databases">
        <title>Streptomyces sp. nov. RY43-2 isolated from soil of a peat swamp forest.</title>
        <authorList>
            <person name="Kanchanasin P."/>
            <person name="Tanasupawat S."/>
            <person name="Phongsopitanun W."/>
        </authorList>
    </citation>
    <scope>NUCLEOTIDE SEQUENCE [LARGE SCALE GENOMIC DNA]</scope>
    <source>
        <strain evidence="8 9">RY43-2</strain>
    </source>
</reference>
<evidence type="ECO:0000256" key="1">
    <source>
        <dbReference type="ARBA" id="ARBA00006962"/>
    </source>
</evidence>
<organism evidence="8 9">
    <name type="scientific">Streptomyces macrolidinus</name>
    <dbReference type="NCBI Taxonomy" id="2952607"/>
    <lineage>
        <taxon>Bacteria</taxon>
        <taxon>Bacillati</taxon>
        <taxon>Actinomycetota</taxon>
        <taxon>Actinomycetes</taxon>
        <taxon>Kitasatosporales</taxon>
        <taxon>Streptomycetaceae</taxon>
        <taxon>Streptomyces</taxon>
    </lineage>
</organism>
<dbReference type="PANTHER" id="PTHR48050:SF13">
    <property type="entry name" value="STEROL 3-BETA-GLUCOSYLTRANSFERASE UGT80A2"/>
    <property type="match status" value="1"/>
</dbReference>
<gene>
    <name evidence="8" type="ORF">NGF19_26910</name>
</gene>
<dbReference type="Proteomes" id="UP001523219">
    <property type="component" value="Unassembled WGS sequence"/>
</dbReference>
<evidence type="ECO:0000259" key="7">
    <source>
        <dbReference type="Pfam" id="PF21036"/>
    </source>
</evidence>
<feature type="domain" description="Erythromycin biosynthesis protein CIII-like C-terminal" evidence="6">
    <location>
        <begin position="272"/>
        <end position="414"/>
    </location>
</feature>
<dbReference type="RefSeq" id="WP_252428159.1">
    <property type="nucleotide sequence ID" value="NZ_JAMWMR010000034.1"/>
</dbReference>
<dbReference type="Pfam" id="PF06722">
    <property type="entry name" value="EryCIII-like_C"/>
    <property type="match status" value="1"/>
</dbReference>
<dbReference type="NCBIfam" id="TIGR04516">
    <property type="entry name" value="glycosyl_450act"/>
    <property type="match status" value="1"/>
</dbReference>
<evidence type="ECO:0000256" key="5">
    <source>
        <dbReference type="SAM" id="MobiDB-lite"/>
    </source>
</evidence>
<accession>A0ABT0ZLB5</accession>
<proteinExistence type="inferred from homology"/>
<evidence type="ECO:0000313" key="9">
    <source>
        <dbReference type="Proteomes" id="UP001523219"/>
    </source>
</evidence>
<feature type="domain" description="Erythromycin biosynthesis protein CIII-like N-terminal" evidence="7">
    <location>
        <begin position="22"/>
        <end position="255"/>
    </location>
</feature>
<evidence type="ECO:0000259" key="6">
    <source>
        <dbReference type="Pfam" id="PF06722"/>
    </source>
</evidence>
<dbReference type="PANTHER" id="PTHR48050">
    <property type="entry name" value="STEROL 3-BETA-GLUCOSYLTRANSFERASE"/>
    <property type="match status" value="1"/>
</dbReference>
<sequence length="441" mass="47748">MRVLLTSFAHHTHYYGLVPLAWALRAAGHEVRVASQPALVDTITASGLPAVPVGTDHLIHEYRARMSGEPRPNHPAIAFDEARAEPLDWEHALGIEAILTPYFYLLANNDTMVDDLVAFTRSWQPDLVLWEPTTFAGAVAAHVTGAAHARVLWGPDVMGSARRKFVALRDQQPPEHREDPTAEWLTWTLARHRGPAFTEELVTGKWTVDPTPPSLRLDTGLPTVGMRYVPYNGTSIVPDWLCEPPERPRVCLTLGVSAREVLGGDGVEQGDILEALADLDIELVATLDSSQLAGVRSYPKHTRFVDFVPMHALLPSCSAIVHHGGAGTYATAVVNAVPQVMLAELWDAPVKARAIQEQGVGFFLPPAELTPQAVRDAVVRILEDPAIPAAAQRLCEETCADPTPAGLVPELERLTARHRSTPVGVPAGPDPLRGAAPGIPK</sequence>
<dbReference type="InterPro" id="IPR002213">
    <property type="entry name" value="UDP_glucos_trans"/>
</dbReference>
<dbReference type="InterPro" id="IPR048284">
    <property type="entry name" value="EryCIII-like_N"/>
</dbReference>
<dbReference type="EMBL" id="JAMWMR010000034">
    <property type="protein sequence ID" value="MCN9244372.1"/>
    <property type="molecule type" value="Genomic_DNA"/>
</dbReference>
<evidence type="ECO:0000256" key="4">
    <source>
        <dbReference type="ARBA" id="ARBA00023194"/>
    </source>
</evidence>
<dbReference type="SUPFAM" id="SSF53756">
    <property type="entry name" value="UDP-Glycosyltransferase/glycogen phosphorylase"/>
    <property type="match status" value="1"/>
</dbReference>
<dbReference type="Pfam" id="PF21036">
    <property type="entry name" value="EryCIII-like_N"/>
    <property type="match status" value="1"/>
</dbReference>
<feature type="region of interest" description="Disordered" evidence="5">
    <location>
        <begin position="418"/>
        <end position="441"/>
    </location>
</feature>
<keyword evidence="4" id="KW-0045">Antibiotic biosynthesis</keyword>